<evidence type="ECO:0000256" key="2">
    <source>
        <dbReference type="ARBA" id="ARBA00023239"/>
    </source>
</evidence>
<dbReference type="InterPro" id="IPR050963">
    <property type="entry name" value="Sirohydro_Cobaltochel/CbiX"/>
</dbReference>
<dbReference type="RefSeq" id="WP_091332980.1">
    <property type="nucleotide sequence ID" value="NZ_FNOW01000013.1"/>
</dbReference>
<reference evidence="4" key="1">
    <citation type="submission" date="2016-10" db="EMBL/GenBank/DDBJ databases">
        <authorList>
            <person name="Varghese N."/>
            <person name="Submissions S."/>
        </authorList>
    </citation>
    <scope>NUCLEOTIDE SEQUENCE [LARGE SCALE GENOMIC DNA]</scope>
    <source>
        <strain evidence="4">DSM 173</strain>
    </source>
</reference>
<dbReference type="InterPro" id="IPR002762">
    <property type="entry name" value="CbiX-like"/>
</dbReference>
<accession>A0A1H3EIY6</accession>
<dbReference type="EMBL" id="FNOW01000013">
    <property type="protein sequence ID" value="SDX78580.1"/>
    <property type="molecule type" value="Genomic_DNA"/>
</dbReference>
<evidence type="ECO:0000313" key="3">
    <source>
        <dbReference type="EMBL" id="SDX78580.1"/>
    </source>
</evidence>
<gene>
    <name evidence="3" type="ORF">SAMN05421644_11336</name>
</gene>
<dbReference type="OrthoDB" id="6146280at2"/>
<dbReference type="GO" id="GO:0046872">
    <property type="term" value="F:metal ion binding"/>
    <property type="evidence" value="ECO:0007669"/>
    <property type="project" value="UniProtKB-KW"/>
</dbReference>
<proteinExistence type="predicted"/>
<keyword evidence="4" id="KW-1185">Reference proteome</keyword>
<dbReference type="PANTHER" id="PTHR33542">
    <property type="entry name" value="SIROHYDROCHLORIN FERROCHELATASE, CHLOROPLASTIC"/>
    <property type="match status" value="1"/>
</dbReference>
<keyword evidence="1" id="KW-0479">Metal-binding</keyword>
<keyword evidence="2" id="KW-0456">Lyase</keyword>
<protein>
    <submittedName>
        <fullName evidence="3">Sirohydrochlorin ferrochelatase</fullName>
    </submittedName>
</protein>
<evidence type="ECO:0000256" key="1">
    <source>
        <dbReference type="ARBA" id="ARBA00022723"/>
    </source>
</evidence>
<organism evidence="3 4">
    <name type="scientific">Allochromatium warmingii</name>
    <name type="common">Chromatium warmingii</name>
    <dbReference type="NCBI Taxonomy" id="61595"/>
    <lineage>
        <taxon>Bacteria</taxon>
        <taxon>Pseudomonadati</taxon>
        <taxon>Pseudomonadota</taxon>
        <taxon>Gammaproteobacteria</taxon>
        <taxon>Chromatiales</taxon>
        <taxon>Chromatiaceae</taxon>
        <taxon>Allochromatium</taxon>
    </lineage>
</organism>
<dbReference type="GO" id="GO:0016829">
    <property type="term" value="F:lyase activity"/>
    <property type="evidence" value="ECO:0007669"/>
    <property type="project" value="UniProtKB-KW"/>
</dbReference>
<dbReference type="AlphaFoldDB" id="A0A1H3EIY6"/>
<evidence type="ECO:0000313" key="4">
    <source>
        <dbReference type="Proteomes" id="UP000198672"/>
    </source>
</evidence>
<sequence>MPSRLLLVDNGSRRADSTRNLRRIAAQLAAQLGEPVLPVSLLHADRVPAAALDGQAAEILAVALRRLVQAGEREFNLIPVFFGRSRALTAFIPELVAQVQAELGPLRLDIAPELCPLPDGEPRLVEILADQLAAIPSVATQPLERVVLVDHGSPIPEVTAVRRWLARQLATRLGPTVQLYEAVMERRAGAEYDFNGPLLEALLTQLASEDAQTPIRVALLFLSAGRHAGPVGDLAQIGARIRAQFPTLPLHLAPLVGEHPRLIEILASRVQQVLRHAR</sequence>
<dbReference type="Pfam" id="PF01903">
    <property type="entry name" value="CbiX"/>
    <property type="match status" value="1"/>
</dbReference>
<name>A0A1H3EIY6_ALLWA</name>
<dbReference type="Gene3D" id="3.40.50.1400">
    <property type="match status" value="2"/>
</dbReference>
<dbReference type="STRING" id="61595.SAMN05421644_11336"/>
<dbReference type="SUPFAM" id="SSF53800">
    <property type="entry name" value="Chelatase"/>
    <property type="match status" value="1"/>
</dbReference>
<dbReference type="Proteomes" id="UP000198672">
    <property type="component" value="Unassembled WGS sequence"/>
</dbReference>
<dbReference type="PANTHER" id="PTHR33542:SF3">
    <property type="entry name" value="SIROHYDROCHLORIN FERROCHELATASE, CHLOROPLASTIC"/>
    <property type="match status" value="1"/>
</dbReference>